<organism evidence="1">
    <name type="scientific">uncultured Caudovirales phage</name>
    <dbReference type="NCBI Taxonomy" id="2100421"/>
    <lineage>
        <taxon>Viruses</taxon>
        <taxon>Duplodnaviria</taxon>
        <taxon>Heunggongvirae</taxon>
        <taxon>Uroviricota</taxon>
        <taxon>Caudoviricetes</taxon>
        <taxon>Peduoviridae</taxon>
        <taxon>Maltschvirus</taxon>
        <taxon>Maltschvirus maltsch</taxon>
    </lineage>
</organism>
<dbReference type="InterPro" id="IPR036086">
    <property type="entry name" value="ParB/Sulfiredoxin_sf"/>
</dbReference>
<evidence type="ECO:0000313" key="1">
    <source>
        <dbReference type="EMBL" id="CAB4241807.1"/>
    </source>
</evidence>
<reference evidence="1" key="1">
    <citation type="submission" date="2020-05" db="EMBL/GenBank/DDBJ databases">
        <authorList>
            <person name="Chiriac C."/>
            <person name="Salcher M."/>
            <person name="Ghai R."/>
            <person name="Kavagutti S V."/>
        </authorList>
    </citation>
    <scope>NUCLEOTIDE SEQUENCE</scope>
</reference>
<gene>
    <name evidence="1" type="ORF">UFOVP71_345</name>
</gene>
<dbReference type="EMBL" id="LR797824">
    <property type="protein sequence ID" value="CAB4241807.1"/>
    <property type="molecule type" value="Genomic_DNA"/>
</dbReference>
<dbReference type="SUPFAM" id="SSF110849">
    <property type="entry name" value="ParB/Sulfiredoxin"/>
    <property type="match status" value="1"/>
</dbReference>
<sequence>MSYTSQQVLKYIKKIHKKGFSIDHTVQQHAKWELENIPVGNLKIASEDDPYNRVLELNQDHVDSITKQDILAHAIVADENGHIIDGNHRAAKAQALGMNVMPAFVPVVDPDNETYDQHMKRIKTNETTEPSEYVYHASFLPDEQQGLKSVLLQGLRPSETGYAGPGVYFAYDPEGGYYHVSKEEATLFRVKWADLVNKFGTYPSNPNGIERDDDEIIVPGTVPASMLEVEYFPDEWWDLKSAYQASKGPVNEAVIDNVKGAGAVPNNQDVDYFGLRVKMKPSTFLKLAAPLGREHSAELEQYIANGGAIGAPFLDIAVPPEWDDNDFTKSAQIKGHEGRNRMTAILKLEGDKPIETHLFVKYYRNRDLTPPFVEKLNSGLYAEKSTHLIGGPLFSTGVSESLTEDDIKVDHKAKARAWIEKVYAKYPGTWQNNHVMTWGEGDDQQLAMFELIPSMSKKDAVEVKWFQAYPLRQGVGSRAMLELQAMAREDGIALTLFPWQHGQVSQAKLTKFYKGQGFKPTVKGAKNMMWTPESQVGEVVNELFDPKQAGELKWHFGGTQAVTDLDPKTHLVVNFLGHSNPYGIEFHVNHEFDITGGGNVAAIFATVIKAVREFIQHKSDCYSLYFTAKEQSRAKMYDTLAKRVAKQLGWHVVPYDDMIADEKYDYAKESGNFVFAIEKGAAPENRQDAQKPQHSEFMTVFYVYTVEFPKLPVIKIKAKTGRDAEDWVIQNIPEYKDVDLMGMFANKTVPKGKTIIDKGTVNANESIISEGGWASTATQNTVITPHVIEEAIGILNQFAEEFNAWQAEQGLDVEIRMGKPVGSGTYYQRDLKQDPSREYGDVDVVCYIHSREGVGAAKRTSEYAEAVKQFTQNNPKYSTANGANVIMDTSAGPIQVDLIFTYNEHANWARALAPEYRVKGVISASLLSSLAEVLNMSFGIQGVQVKTRDGRPVSFRQSKDTELHTVSTDPEMWAQDMFSYYYQLQNGHAPESIPANLTQHSGLKDEQRLSDIVMAFKALATDLEANQLLGTGALDYIADKTDMMKKIAQVYSKKLDAVINSSKFDKAETPAAVEKANKTKLMVAKYRNEIARLLLN</sequence>
<accession>A0A6J5TD12</accession>
<name>A0A6J5TD12_9CAUD</name>
<proteinExistence type="predicted"/>
<evidence type="ECO:0008006" key="2">
    <source>
        <dbReference type="Google" id="ProtNLM"/>
    </source>
</evidence>
<protein>
    <recommendedName>
        <fullName evidence="2">ParB/Sulfiredoxin</fullName>
    </recommendedName>
</protein>
<dbReference type="Gene3D" id="3.90.1530.10">
    <property type="entry name" value="Conserved hypothetical protein from pyrococcus furiosus pfu- 392566-001, ParB domain"/>
    <property type="match status" value="1"/>
</dbReference>